<comment type="subcellular location">
    <subcellularLocation>
        <location evidence="2">Cytoplasm</location>
    </subcellularLocation>
</comment>
<dbReference type="PANTHER" id="PTHR11439">
    <property type="entry name" value="GAG-POL-RELATED RETROTRANSPOSON"/>
    <property type="match status" value="1"/>
</dbReference>
<dbReference type="Pfam" id="PF07727">
    <property type="entry name" value="RVT_2"/>
    <property type="match status" value="2"/>
</dbReference>
<dbReference type="InterPro" id="IPR012337">
    <property type="entry name" value="RNaseH-like_sf"/>
</dbReference>
<keyword evidence="3" id="KW-0963">Cytoplasm</keyword>
<dbReference type="EMBL" id="CABVLU010000003">
    <property type="protein sequence ID" value="VVT54807.1"/>
    <property type="molecule type" value="Genomic_DNA"/>
</dbReference>
<feature type="region of interest" description="Disordered" evidence="7">
    <location>
        <begin position="756"/>
        <end position="783"/>
    </location>
</feature>
<evidence type="ECO:0000256" key="6">
    <source>
        <dbReference type="ARBA" id="ARBA00025615"/>
    </source>
</evidence>
<feature type="region of interest" description="Disordered" evidence="7">
    <location>
        <begin position="662"/>
        <end position="743"/>
    </location>
</feature>
<evidence type="ECO:0000256" key="5">
    <source>
        <dbReference type="ARBA" id="ARBA00025590"/>
    </source>
</evidence>
<feature type="compositionally biased region" description="Basic and acidic residues" evidence="7">
    <location>
        <begin position="681"/>
        <end position="690"/>
    </location>
</feature>
<proteinExistence type="predicted"/>
<evidence type="ECO:0000259" key="8">
    <source>
        <dbReference type="PROSITE" id="PS50994"/>
    </source>
</evidence>
<dbReference type="PROSITE" id="PS50994">
    <property type="entry name" value="INTEGRASE"/>
    <property type="match status" value="1"/>
</dbReference>
<keyword evidence="10" id="KW-1185">Reference proteome</keyword>
<dbReference type="GO" id="GO:0005634">
    <property type="term" value="C:nucleus"/>
    <property type="evidence" value="ECO:0007669"/>
    <property type="project" value="UniProtKB-ARBA"/>
</dbReference>
<dbReference type="PANTHER" id="PTHR11439:SF483">
    <property type="entry name" value="PEPTIDE SYNTHASE GLIP-LIKE, PUTATIVE (AFU_ORTHOLOGUE AFUA_3G12920)-RELATED"/>
    <property type="match status" value="1"/>
</dbReference>
<dbReference type="GO" id="GO:0003723">
    <property type="term" value="F:RNA binding"/>
    <property type="evidence" value="ECO:0007669"/>
    <property type="project" value="UniProtKB-KW"/>
</dbReference>
<dbReference type="InterPro" id="IPR054722">
    <property type="entry name" value="PolX-like_BBD"/>
</dbReference>
<dbReference type="Proteomes" id="UP000398389">
    <property type="component" value="Unassembled WGS sequence"/>
</dbReference>
<dbReference type="OrthoDB" id="413760at2759"/>
<evidence type="ECO:0000256" key="2">
    <source>
        <dbReference type="ARBA" id="ARBA00004496"/>
    </source>
</evidence>
<dbReference type="Pfam" id="PF22936">
    <property type="entry name" value="Pol_BBD"/>
    <property type="match status" value="1"/>
</dbReference>
<evidence type="ECO:0000256" key="1">
    <source>
        <dbReference type="ARBA" id="ARBA00000077"/>
    </source>
</evidence>
<evidence type="ECO:0000313" key="9">
    <source>
        <dbReference type="EMBL" id="VVT54807.1"/>
    </source>
</evidence>
<name>A0A5E8BYZ7_9ASCO</name>
<sequence length="1426" mass="155256">MTYIPTARDDVETLCSVARAIQDIFDNDGGSSDYSPVAFLPPANQIASVGETNLPNVLDSGNATGHLISDNSYFVSYEKYSSPKTISSYGGSDIVLEGEGKIAVVLKGDGGTNICHIADALYFPAGSSNLFSDSVWRTHDVSFHTVPSGDCLAYFGEEKVGRVGGARDAKSHICANIVPVKFTRNIVPPTGSFKFSGNSIDWDQIFRQGPEAMRKVDKSALAVGKGLPVLSPSLKFIAKEAVLNSQALDCHVRFAHCSLTSVKHLAKLADPPFEVTKRDEELIKDCVICGTSRSIKRFTSPDKHIASESTAPLAQIHADLVGPIGPASSGARYMLNIIDAFSGYIYAFALESKDEAPGKLIQFFKQFVPKAARRAVDGKATKLITDNGGEFISGTLGKFLADWGVIHILTAPDEHQQNGKIERAHRTLREISTRALMQSTLWANIYWDSAWLYAVQVYNFSIVNKAGISPYEAFTGRKPPIALVHTFGCLVFVIKSESQKLKGTLQPRGEPALYLVFSAMSNHGNTTGVNEGPSSFESASTGSSVAHSTSETHSKNNASSYETFADLPVHRQIDLADRSGFTVRQLTIANIPSSPISKVTSPTSSAVTSPTLESSSSRRDHQTTPPSSSNRMLSIAQRNILRSAAEAISRIDLGALRNLRKRNRSTSPTTTASGLLWGSRSSDRHSDKLKLSNSESALDSESRSLLHGLPAREGSTLRAPHGHLQGTPDLRFNPTPDAVPFLSHTHSATHNVPATSASVDEDSVVSTDSQSHSPASTTEADVEATSDEISIAAPYNSDSQGSSEHLADGIDFLHETFVSSPADDEIIFVDESASPSGDPSAGAVDDVIGIGCIYSNSEEPTVKARMASGRLDTLNAINIKLPILRNDIKVLESSKPGLCFTAPDVENVRALISDRDWADLKDRPAFIRFPNVGVALLDPGKKLKRDPRSLAEANNREDKRFWFDAAYSEFAAIDGNHVYQVVPLPAGRKALGTKWVLKKKLNTDGSIDKYKARLVVQGFRQKLIWTEASPSVLEQKLVDKLEALGYKAAKKEPCLFYKINGKDFSIIGLYVDDILTASNVPGEFERFFKGLSGYFAIKDEGGVNKFLGIRVQDSDRTISLDLEHYIADMIEVFKLGDQTAKSIPLPKKHGLDFPRGLDARPANQSLYRSILGKLQFAAQTARPDIAYATGKLAQYSSDPRAIHMDRAYHVLSYLKGTKDLAIVYHKNVPGASPRLLRGWSDADWANDPDRKSISGFAFSHGPSTFSWKSAKQKLTATSTTEAELIAAFSATCEAVYFRDLLEELGESQPTTVIMEDNKGVLDLMKDSKHHERTKHIDTKYMRTRDHVKAGDTRLEAVASADNVADIFTKALAKPQFLYLRNLLGMSTRPQVEGGNGLDAVLVSSNNTSIVTPQSFFEDSTTQRSRD</sequence>
<feature type="region of interest" description="Disordered" evidence="7">
    <location>
        <begin position="593"/>
        <end position="633"/>
    </location>
</feature>
<accession>A0A5E8BYZ7</accession>
<evidence type="ECO:0000313" key="10">
    <source>
        <dbReference type="Proteomes" id="UP000398389"/>
    </source>
</evidence>
<dbReference type="GO" id="GO:0004523">
    <property type="term" value="F:RNA-DNA hybrid ribonuclease activity"/>
    <property type="evidence" value="ECO:0007669"/>
    <property type="project" value="UniProtKB-EC"/>
</dbReference>
<protein>
    <recommendedName>
        <fullName evidence="8">Integrase catalytic domain-containing protein</fullName>
    </recommendedName>
</protein>
<dbReference type="InterPro" id="IPR001584">
    <property type="entry name" value="Integrase_cat-core"/>
</dbReference>
<dbReference type="Pfam" id="PF00665">
    <property type="entry name" value="rve"/>
    <property type="match status" value="1"/>
</dbReference>
<keyword evidence="4" id="KW-0694">RNA-binding</keyword>
<comment type="function">
    <text evidence="6">Integrase (IN) targets the VLP to the nucleus, where a subparticle preintegration complex (PIC) containing at least integrase and the newly synthesized dsDNA copy of the retrotransposon must transit the nuclear membrane. Once in the nucleus, integrase performs the integration of the dsDNA into the host genome.</text>
</comment>
<dbReference type="InterPro" id="IPR013103">
    <property type="entry name" value="RVT_2"/>
</dbReference>
<reference evidence="9 10" key="1">
    <citation type="submission" date="2019-09" db="EMBL/GenBank/DDBJ databases">
        <authorList>
            <person name="Brejova B."/>
        </authorList>
    </citation>
    <scope>NUCLEOTIDE SEQUENCE [LARGE SCALE GENOMIC DNA]</scope>
</reference>
<dbReference type="GO" id="GO:0005737">
    <property type="term" value="C:cytoplasm"/>
    <property type="evidence" value="ECO:0007669"/>
    <property type="project" value="UniProtKB-SubCell"/>
</dbReference>
<feature type="region of interest" description="Disordered" evidence="7">
    <location>
        <begin position="526"/>
        <end position="557"/>
    </location>
</feature>
<dbReference type="InterPro" id="IPR036397">
    <property type="entry name" value="RNaseH_sf"/>
</dbReference>
<feature type="domain" description="Integrase catalytic" evidence="8">
    <location>
        <begin position="308"/>
        <end position="478"/>
    </location>
</feature>
<organism evidence="9 10">
    <name type="scientific">Magnusiomyces paraingens</name>
    <dbReference type="NCBI Taxonomy" id="2606893"/>
    <lineage>
        <taxon>Eukaryota</taxon>
        <taxon>Fungi</taxon>
        <taxon>Dikarya</taxon>
        <taxon>Ascomycota</taxon>
        <taxon>Saccharomycotina</taxon>
        <taxon>Dipodascomycetes</taxon>
        <taxon>Dipodascales</taxon>
        <taxon>Dipodascaceae</taxon>
        <taxon>Magnusiomyces</taxon>
    </lineage>
</organism>
<comment type="function">
    <text evidence="5">Reverse transcriptase/ribonuclease H (RT) is a multifunctional enzyme that catalyzes the conversion of the retro-elements RNA genome into dsDNA within the VLP. The enzyme displays a DNA polymerase activity that can copy either DNA or RNA templates, and a ribonuclease H (RNase H) activity that cleaves the RNA strand of RNA-DNA heteroduplexes during plus-strand synthesis and hydrolyzes RNA primers. The conversion leads to a linear dsDNA copy of the retrotransposon that includes long terminal repeats (LTRs) at both ends.</text>
</comment>
<gene>
    <name evidence="9" type="ORF">SAPINGB_P004272</name>
</gene>
<evidence type="ECO:0000256" key="7">
    <source>
        <dbReference type="SAM" id="MobiDB-lite"/>
    </source>
</evidence>
<dbReference type="SUPFAM" id="SSF53098">
    <property type="entry name" value="Ribonuclease H-like"/>
    <property type="match status" value="1"/>
</dbReference>
<dbReference type="RefSeq" id="XP_031854878.1">
    <property type="nucleotide sequence ID" value="XM_031998987.1"/>
</dbReference>
<dbReference type="Gene3D" id="3.30.420.10">
    <property type="entry name" value="Ribonuclease H-like superfamily/Ribonuclease H"/>
    <property type="match status" value="1"/>
</dbReference>
<dbReference type="GeneID" id="43583087"/>
<dbReference type="GO" id="GO:0015074">
    <property type="term" value="P:DNA integration"/>
    <property type="evidence" value="ECO:0007669"/>
    <property type="project" value="InterPro"/>
</dbReference>
<comment type="catalytic activity">
    <reaction evidence="1">
        <text>Endonucleolytic cleavage to 5'-phosphomonoester.</text>
        <dbReference type="EC" id="3.1.26.4"/>
    </reaction>
</comment>
<dbReference type="CDD" id="cd09272">
    <property type="entry name" value="RNase_HI_RT_Ty1"/>
    <property type="match status" value="1"/>
</dbReference>
<evidence type="ECO:0000256" key="4">
    <source>
        <dbReference type="ARBA" id="ARBA00022884"/>
    </source>
</evidence>
<evidence type="ECO:0000256" key="3">
    <source>
        <dbReference type="ARBA" id="ARBA00022490"/>
    </source>
</evidence>
<feature type="compositionally biased region" description="Low complexity" evidence="7">
    <location>
        <begin position="599"/>
        <end position="611"/>
    </location>
</feature>
<feature type="compositionally biased region" description="Polar residues" evidence="7">
    <location>
        <begin position="623"/>
        <end position="632"/>
    </location>
</feature>